<accession>A0AAD3H183</accession>
<dbReference type="SUPFAM" id="SSF53474">
    <property type="entry name" value="alpha/beta-Hydrolases"/>
    <property type="match status" value="1"/>
</dbReference>
<gene>
    <name evidence="4" type="ORF">CTEN210_03084</name>
</gene>
<dbReference type="Gene3D" id="3.40.50.1820">
    <property type="entry name" value="alpha/beta hydrolase"/>
    <property type="match status" value="1"/>
</dbReference>
<keyword evidence="5" id="KW-1185">Reference proteome</keyword>
<evidence type="ECO:0000313" key="5">
    <source>
        <dbReference type="Proteomes" id="UP001054902"/>
    </source>
</evidence>
<comment type="caution">
    <text evidence="4">The sequence shown here is derived from an EMBL/GenBank/DDBJ whole genome shotgun (WGS) entry which is preliminary data.</text>
</comment>
<evidence type="ECO:0000313" key="4">
    <source>
        <dbReference type="EMBL" id="GFH46610.1"/>
    </source>
</evidence>
<dbReference type="EMBL" id="BLLK01000022">
    <property type="protein sequence ID" value="GFH46610.1"/>
    <property type="molecule type" value="Genomic_DNA"/>
</dbReference>
<dbReference type="GO" id="GO:0005576">
    <property type="term" value="C:extracellular region"/>
    <property type="evidence" value="ECO:0007669"/>
    <property type="project" value="InterPro"/>
</dbReference>
<proteinExistence type="predicted"/>
<feature type="chain" id="PRO_5041924580" description="Peptidase S9 prolyl oligopeptidase catalytic domain-containing protein" evidence="2">
    <location>
        <begin position="27"/>
        <end position="431"/>
    </location>
</feature>
<dbReference type="InterPro" id="IPR050955">
    <property type="entry name" value="Plant_Biomass_Hydrol_Est"/>
</dbReference>
<reference evidence="4 5" key="1">
    <citation type="journal article" date="2021" name="Sci. Rep.">
        <title>The genome of the diatom Chaetoceros tenuissimus carries an ancient integrated fragment of an extant virus.</title>
        <authorList>
            <person name="Hongo Y."/>
            <person name="Kimura K."/>
            <person name="Takaki Y."/>
            <person name="Yoshida Y."/>
            <person name="Baba S."/>
            <person name="Kobayashi G."/>
            <person name="Nagasaki K."/>
            <person name="Hano T."/>
            <person name="Tomaru Y."/>
        </authorList>
    </citation>
    <scope>NUCLEOTIDE SEQUENCE [LARGE SCALE GENOMIC DNA]</scope>
    <source>
        <strain evidence="4 5">NIES-3715</strain>
    </source>
</reference>
<dbReference type="AlphaFoldDB" id="A0AAD3H183"/>
<evidence type="ECO:0000256" key="1">
    <source>
        <dbReference type="ARBA" id="ARBA00022729"/>
    </source>
</evidence>
<dbReference type="InterPro" id="IPR001375">
    <property type="entry name" value="Peptidase_S9_cat"/>
</dbReference>
<protein>
    <recommendedName>
        <fullName evidence="3">Peptidase S9 prolyl oligopeptidase catalytic domain-containing protein</fullName>
    </recommendedName>
</protein>
<organism evidence="4 5">
    <name type="scientific">Chaetoceros tenuissimus</name>
    <dbReference type="NCBI Taxonomy" id="426638"/>
    <lineage>
        <taxon>Eukaryota</taxon>
        <taxon>Sar</taxon>
        <taxon>Stramenopiles</taxon>
        <taxon>Ochrophyta</taxon>
        <taxon>Bacillariophyta</taxon>
        <taxon>Coscinodiscophyceae</taxon>
        <taxon>Chaetocerotophycidae</taxon>
        <taxon>Chaetocerotales</taxon>
        <taxon>Chaetocerotaceae</taxon>
        <taxon>Chaetoceros</taxon>
    </lineage>
</organism>
<evidence type="ECO:0000256" key="2">
    <source>
        <dbReference type="SAM" id="SignalP"/>
    </source>
</evidence>
<keyword evidence="1 2" id="KW-0732">Signal</keyword>
<sequence length="431" mass="48389">MNFSRSYFMILAALAVKLLQCSTVSASDNRTYLCISKVDDVQPANSLPEGKSECDLTHYTRSVLIHVPDNIKEGSPLVMNLHALGANAEMHQKLTNFDEIADEKRFIVVYPEGYTKQDPSRNEAMYSWNAGGCCSPNTPENPKIDDVFFLRKVVEYMKSKYSIDEERVYVTGMSNGGFMTNRVACEMSDIIAAAAPVAGPLMEDYKGDKHPFGWNADPFKCKPKNRVPILHIHSSKDLVVPFEGVEGIDEALKPSFPDFASPFIDSLSSALALAVDTDFPSVHESMKKWCKINKVKGGNSFVSEKVDRSTVCKTWAKPEKKSKDNFAPVKLCVIDSPHPFGSGHCWPGKHLDWADLPREILAKLARSFFLSIKDKFKLLEEFFSDDIIGNPVGQCWNDKVNNEYIWDFFIQFRRKADGKLIIAGDINSEEL</sequence>
<dbReference type="InterPro" id="IPR029058">
    <property type="entry name" value="AB_hydrolase_fold"/>
</dbReference>
<feature type="domain" description="Peptidase S9 prolyl oligopeptidase catalytic" evidence="3">
    <location>
        <begin position="152"/>
        <end position="214"/>
    </location>
</feature>
<dbReference type="PANTHER" id="PTHR43037:SF1">
    <property type="entry name" value="BLL1128 PROTEIN"/>
    <property type="match status" value="1"/>
</dbReference>
<name>A0AAD3H183_9STRA</name>
<dbReference type="Proteomes" id="UP001054902">
    <property type="component" value="Unassembled WGS sequence"/>
</dbReference>
<feature type="signal peptide" evidence="2">
    <location>
        <begin position="1"/>
        <end position="26"/>
    </location>
</feature>
<evidence type="ECO:0000259" key="3">
    <source>
        <dbReference type="Pfam" id="PF00326"/>
    </source>
</evidence>
<dbReference type="PANTHER" id="PTHR43037">
    <property type="entry name" value="UNNAMED PRODUCT-RELATED"/>
    <property type="match status" value="1"/>
</dbReference>
<dbReference type="GO" id="GO:0016787">
    <property type="term" value="F:hydrolase activity"/>
    <property type="evidence" value="ECO:0007669"/>
    <property type="project" value="UniProtKB-KW"/>
</dbReference>
<dbReference type="Pfam" id="PF00326">
    <property type="entry name" value="Peptidase_S9"/>
    <property type="match status" value="1"/>
</dbReference>